<dbReference type="AlphaFoldDB" id="A0A1V4SNW1"/>
<gene>
    <name evidence="2" type="ORF">CLTHE_30120</name>
</gene>
<protein>
    <submittedName>
        <fullName evidence="2">DNA polymerase III subunit delta</fullName>
    </submittedName>
</protein>
<sequence length="201" mass="23045">MKNKLDKVDTKLSNLFKNNGFTILKSDKVNLELVDKILKSKNIPVSATTFIDADNMDVVLNDIEKISLLDEEELINVKKYISESFDSNIFELINSILLGDLDEALNKYSHLKENPVAINRIVLKQLDQIRIIKSYPSSFKSELSKRGYSNIHPYRLQLMKKSSINTVIDLNMAVMELMKNDIDKVFNFETSILKIVSTKNN</sequence>
<dbReference type="SUPFAM" id="SSF48019">
    <property type="entry name" value="post-AAA+ oligomerization domain-like"/>
    <property type="match status" value="1"/>
</dbReference>
<organism evidence="2 3">
    <name type="scientific">Clostridium thermobutyricum DSM 4928</name>
    <dbReference type="NCBI Taxonomy" id="1121339"/>
    <lineage>
        <taxon>Bacteria</taxon>
        <taxon>Bacillati</taxon>
        <taxon>Bacillota</taxon>
        <taxon>Clostridia</taxon>
        <taxon>Eubacteriales</taxon>
        <taxon>Clostridiaceae</taxon>
        <taxon>Clostridium</taxon>
    </lineage>
</organism>
<dbReference type="Pfam" id="PF21694">
    <property type="entry name" value="DNA_pol3_delta_C"/>
    <property type="match status" value="1"/>
</dbReference>
<dbReference type="InterPro" id="IPR048466">
    <property type="entry name" value="DNA_pol3_delta-like_C"/>
</dbReference>
<evidence type="ECO:0000313" key="3">
    <source>
        <dbReference type="Proteomes" id="UP000191448"/>
    </source>
</evidence>
<reference evidence="2 3" key="1">
    <citation type="submission" date="2016-02" db="EMBL/GenBank/DDBJ databases">
        <title>Genome sequence of Clostridium thermobutyricum DSM 4928.</title>
        <authorList>
            <person name="Poehlein A."/>
            <person name="Daniel R."/>
        </authorList>
    </citation>
    <scope>NUCLEOTIDE SEQUENCE [LARGE SCALE GENOMIC DNA]</scope>
    <source>
        <strain evidence="2 3">DSM 4928</strain>
    </source>
</reference>
<comment type="caution">
    <text evidence="2">The sequence shown here is derived from an EMBL/GenBank/DDBJ whole genome shotgun (WGS) entry which is preliminary data.</text>
</comment>
<evidence type="ECO:0000313" key="2">
    <source>
        <dbReference type="EMBL" id="OPX45588.1"/>
    </source>
</evidence>
<dbReference type="GO" id="GO:0003677">
    <property type="term" value="F:DNA binding"/>
    <property type="evidence" value="ECO:0007669"/>
    <property type="project" value="InterPro"/>
</dbReference>
<feature type="domain" description="DNA polymerase III delta subunit-like C-terminal" evidence="1">
    <location>
        <begin position="87"/>
        <end position="182"/>
    </location>
</feature>
<evidence type="ECO:0000259" key="1">
    <source>
        <dbReference type="Pfam" id="PF21694"/>
    </source>
</evidence>
<dbReference type="InterPro" id="IPR008921">
    <property type="entry name" value="DNA_pol3_clamp-load_cplx_C"/>
</dbReference>
<dbReference type="Proteomes" id="UP000191448">
    <property type="component" value="Unassembled WGS sequence"/>
</dbReference>
<proteinExistence type="predicted"/>
<accession>A0A1V4SNW1</accession>
<dbReference type="Gene3D" id="1.20.272.10">
    <property type="match status" value="1"/>
</dbReference>
<dbReference type="OrthoDB" id="10014072at2"/>
<name>A0A1V4SNW1_9CLOT</name>
<dbReference type="GO" id="GO:0006260">
    <property type="term" value="P:DNA replication"/>
    <property type="evidence" value="ECO:0007669"/>
    <property type="project" value="InterPro"/>
</dbReference>
<dbReference type="EMBL" id="LTAY01000101">
    <property type="protein sequence ID" value="OPX45588.1"/>
    <property type="molecule type" value="Genomic_DNA"/>
</dbReference>